<evidence type="ECO:0000313" key="3">
    <source>
        <dbReference type="EMBL" id="MDQ2065657.1"/>
    </source>
</evidence>
<accession>A0ABU0VV87</accession>
<keyword evidence="2 3" id="KW-0808">Transferase</keyword>
<dbReference type="InterPro" id="IPR002201">
    <property type="entry name" value="Glyco_trans_9"/>
</dbReference>
<keyword evidence="4" id="KW-1185">Reference proteome</keyword>
<keyword evidence="1 3" id="KW-0328">Glycosyltransferase</keyword>
<protein>
    <submittedName>
        <fullName evidence="3">Glycosyltransferase family 9 protein</fullName>
        <ecNumber evidence="3">2.4.-.-</ecNumber>
    </submittedName>
</protein>
<dbReference type="InterPro" id="IPR051199">
    <property type="entry name" value="LPS_LOS_Heptosyltrfase"/>
</dbReference>
<evidence type="ECO:0000313" key="4">
    <source>
        <dbReference type="Proteomes" id="UP001239680"/>
    </source>
</evidence>
<dbReference type="EC" id="2.4.-.-" evidence="3"/>
<comment type="caution">
    <text evidence="3">The sequence shown here is derived from an EMBL/GenBank/DDBJ whole genome shotgun (WGS) entry which is preliminary data.</text>
</comment>
<dbReference type="Pfam" id="PF01075">
    <property type="entry name" value="Glyco_transf_9"/>
    <property type="match status" value="1"/>
</dbReference>
<dbReference type="SUPFAM" id="SSF53756">
    <property type="entry name" value="UDP-Glycosyltransferase/glycogen phosphorylase"/>
    <property type="match status" value="1"/>
</dbReference>
<dbReference type="Proteomes" id="UP001239680">
    <property type="component" value="Unassembled WGS sequence"/>
</dbReference>
<dbReference type="PANTHER" id="PTHR30160">
    <property type="entry name" value="TETRAACYLDISACCHARIDE 4'-KINASE-RELATED"/>
    <property type="match status" value="1"/>
</dbReference>
<dbReference type="CDD" id="cd03789">
    <property type="entry name" value="GT9_LPS_heptosyltransferase"/>
    <property type="match status" value="1"/>
</dbReference>
<evidence type="ECO:0000256" key="1">
    <source>
        <dbReference type="ARBA" id="ARBA00022676"/>
    </source>
</evidence>
<dbReference type="PANTHER" id="PTHR30160:SF1">
    <property type="entry name" value="LIPOPOLYSACCHARIDE 1,2-N-ACETYLGLUCOSAMINETRANSFERASE-RELATED"/>
    <property type="match status" value="1"/>
</dbReference>
<evidence type="ECO:0000256" key="2">
    <source>
        <dbReference type="ARBA" id="ARBA00022679"/>
    </source>
</evidence>
<organism evidence="3 4">
    <name type="scientific">Pseudogemmobacter lacusdianii</name>
    <dbReference type="NCBI Taxonomy" id="3069608"/>
    <lineage>
        <taxon>Bacteria</taxon>
        <taxon>Pseudomonadati</taxon>
        <taxon>Pseudomonadota</taxon>
        <taxon>Alphaproteobacteria</taxon>
        <taxon>Rhodobacterales</taxon>
        <taxon>Paracoccaceae</taxon>
        <taxon>Pseudogemmobacter</taxon>
    </lineage>
</organism>
<sequence length="304" mass="32821">MPVSSKAAPLLAVLGRDGQFVDEAIDYPVGLRAPRQILALRARLRATGARRLVYLMPERPRRAVWRDYLFFRLCGFRDILAFPASADLRQCRTLPDGWLEPEAARLARNCVLSIGPVDLDDPSAWNLQLTPIETARGVESRAPLGGAEFIAINMGGKVHRNDWGHENWRQLIERLAAHRPNFGLMVVGAPSDSARAAALLDPWPGPKLDLCGQLQPRESAAAMKGAACFIGHDSGPLHLAANVGVPVLGLFGDNNPPGKWHPFGPVVSVLHRMAGVGAITVDEVEAAALHLLRGGAGQVDCVMT</sequence>
<gene>
    <name evidence="3" type="ORF">Q9295_04685</name>
</gene>
<dbReference type="Gene3D" id="3.40.50.2000">
    <property type="entry name" value="Glycogen Phosphorylase B"/>
    <property type="match status" value="1"/>
</dbReference>
<name>A0ABU0VV87_9RHOB</name>
<dbReference type="EMBL" id="JAVDBT010000004">
    <property type="protein sequence ID" value="MDQ2065657.1"/>
    <property type="molecule type" value="Genomic_DNA"/>
</dbReference>
<reference evidence="3 4" key="1">
    <citation type="submission" date="2023-08" db="EMBL/GenBank/DDBJ databases">
        <title>Characterization of two Paracoccaceae strains isolated from Phycosphere and proposal of Xinfangfangia lacusdiani sp. nov.</title>
        <authorList>
            <person name="Deng Y."/>
            <person name="Zhang Y.Q."/>
        </authorList>
    </citation>
    <scope>NUCLEOTIDE SEQUENCE [LARGE SCALE GENOMIC DNA]</scope>
    <source>
        <strain evidence="3 4">CPCC 101601</strain>
    </source>
</reference>
<proteinExistence type="predicted"/>
<dbReference type="RefSeq" id="WP_306679354.1">
    <property type="nucleotide sequence ID" value="NZ_JAVDBT010000004.1"/>
</dbReference>
<dbReference type="GO" id="GO:0016757">
    <property type="term" value="F:glycosyltransferase activity"/>
    <property type="evidence" value="ECO:0007669"/>
    <property type="project" value="UniProtKB-KW"/>
</dbReference>